<accession>A0A5B7I3W3</accession>
<keyword evidence="2" id="KW-1185">Reference proteome</keyword>
<name>A0A5B7I3W3_PORTR</name>
<sequence length="110" mass="11940">MWWPRQGGAAGVLVHSSWLVWQRHMRPATVICALGISTSYPALGVNSCGDWIRAPPVAEHSHAKRLPSTSAVLAVGDTGVIHGYWSQQGGLVRPASTCLIKTVWKVTRLE</sequence>
<proteinExistence type="predicted"/>
<gene>
    <name evidence="1" type="ORF">E2C01_069968</name>
</gene>
<dbReference type="AlphaFoldDB" id="A0A5B7I3W3"/>
<reference evidence="1 2" key="1">
    <citation type="submission" date="2019-05" db="EMBL/GenBank/DDBJ databases">
        <title>Another draft genome of Portunus trituberculatus and its Hox gene families provides insights of decapod evolution.</title>
        <authorList>
            <person name="Jeong J.-H."/>
            <person name="Song I."/>
            <person name="Kim S."/>
            <person name="Choi T."/>
            <person name="Kim D."/>
            <person name="Ryu S."/>
            <person name="Kim W."/>
        </authorList>
    </citation>
    <scope>NUCLEOTIDE SEQUENCE [LARGE SCALE GENOMIC DNA]</scope>
    <source>
        <tissue evidence="1">Muscle</tissue>
    </source>
</reference>
<comment type="caution">
    <text evidence="1">The sequence shown here is derived from an EMBL/GenBank/DDBJ whole genome shotgun (WGS) entry which is preliminary data.</text>
</comment>
<dbReference type="EMBL" id="VSRR010041437">
    <property type="protein sequence ID" value="MPC75578.1"/>
    <property type="molecule type" value="Genomic_DNA"/>
</dbReference>
<organism evidence="1 2">
    <name type="scientific">Portunus trituberculatus</name>
    <name type="common">Swimming crab</name>
    <name type="synonym">Neptunus trituberculatus</name>
    <dbReference type="NCBI Taxonomy" id="210409"/>
    <lineage>
        <taxon>Eukaryota</taxon>
        <taxon>Metazoa</taxon>
        <taxon>Ecdysozoa</taxon>
        <taxon>Arthropoda</taxon>
        <taxon>Crustacea</taxon>
        <taxon>Multicrustacea</taxon>
        <taxon>Malacostraca</taxon>
        <taxon>Eumalacostraca</taxon>
        <taxon>Eucarida</taxon>
        <taxon>Decapoda</taxon>
        <taxon>Pleocyemata</taxon>
        <taxon>Brachyura</taxon>
        <taxon>Eubrachyura</taxon>
        <taxon>Portunoidea</taxon>
        <taxon>Portunidae</taxon>
        <taxon>Portuninae</taxon>
        <taxon>Portunus</taxon>
    </lineage>
</organism>
<dbReference type="Proteomes" id="UP000324222">
    <property type="component" value="Unassembled WGS sequence"/>
</dbReference>
<protein>
    <submittedName>
        <fullName evidence="1">Uncharacterized protein</fullName>
    </submittedName>
</protein>
<evidence type="ECO:0000313" key="2">
    <source>
        <dbReference type="Proteomes" id="UP000324222"/>
    </source>
</evidence>
<evidence type="ECO:0000313" key="1">
    <source>
        <dbReference type="EMBL" id="MPC75578.1"/>
    </source>
</evidence>